<keyword evidence="2" id="KW-1015">Disulfide bond</keyword>
<dbReference type="CDD" id="cd00107">
    <property type="entry name" value="Knot1"/>
    <property type="match status" value="1"/>
</dbReference>
<sequence>MIQDSSGFFSHRALTNKNYFGMTASLSKLGMSKGMLESFLWESVKCLQDPGELLYNAEAFPSYASNFPCSLSLSSAMEDSRRMLPAIILLFLLLISSDMGMTSVEARKCESASHKFKGLCFRASNCANVCKTEGFHGGHCRGLRRRCFCTKHCNSAT</sequence>
<dbReference type="EMBL" id="CP097510">
    <property type="protein sequence ID" value="URE28623.1"/>
    <property type="molecule type" value="Genomic_DNA"/>
</dbReference>
<dbReference type="InterPro" id="IPR008176">
    <property type="entry name" value="Defensin_plant"/>
</dbReference>
<keyword evidence="5" id="KW-1185">Reference proteome</keyword>
<accession>A0A9E7HEY5</accession>
<dbReference type="SMART" id="SM00505">
    <property type="entry name" value="Knot1"/>
    <property type="match status" value="1"/>
</dbReference>
<name>A0A9E7HEY5_9LILI</name>
<organism evidence="4 5">
    <name type="scientific">Musa troglodytarum</name>
    <name type="common">fe'i banana</name>
    <dbReference type="NCBI Taxonomy" id="320322"/>
    <lineage>
        <taxon>Eukaryota</taxon>
        <taxon>Viridiplantae</taxon>
        <taxon>Streptophyta</taxon>
        <taxon>Embryophyta</taxon>
        <taxon>Tracheophyta</taxon>
        <taxon>Spermatophyta</taxon>
        <taxon>Magnoliopsida</taxon>
        <taxon>Liliopsida</taxon>
        <taxon>Zingiberales</taxon>
        <taxon>Musaceae</taxon>
        <taxon>Musa</taxon>
    </lineage>
</organism>
<reference evidence="4" key="1">
    <citation type="submission" date="2022-05" db="EMBL/GenBank/DDBJ databases">
        <title>The Musa troglodytarum L. genome provides insights into the mechanism of non-climacteric behaviour and enrichment of carotenoids.</title>
        <authorList>
            <person name="Wang J."/>
        </authorList>
    </citation>
    <scope>NUCLEOTIDE SEQUENCE</scope>
    <source>
        <tissue evidence="4">Leaf</tissue>
    </source>
</reference>
<dbReference type="SUPFAM" id="SSF57095">
    <property type="entry name" value="Scorpion toxin-like"/>
    <property type="match status" value="1"/>
</dbReference>
<dbReference type="GO" id="GO:0006952">
    <property type="term" value="P:defense response"/>
    <property type="evidence" value="ECO:0007669"/>
    <property type="project" value="InterPro"/>
</dbReference>
<dbReference type="Gene3D" id="3.30.30.10">
    <property type="entry name" value="Knottin, scorpion toxin-like"/>
    <property type="match status" value="1"/>
</dbReference>
<gene>
    <name evidence="4" type="ORF">MUK42_18176</name>
</gene>
<protein>
    <recommendedName>
        <fullName evidence="3">Knottins-like domain-containing protein</fullName>
    </recommendedName>
</protein>
<evidence type="ECO:0000313" key="4">
    <source>
        <dbReference type="EMBL" id="URE28623.1"/>
    </source>
</evidence>
<dbReference type="PRINTS" id="PR00288">
    <property type="entry name" value="PUROTHIONIN"/>
</dbReference>
<evidence type="ECO:0000313" key="5">
    <source>
        <dbReference type="Proteomes" id="UP001055439"/>
    </source>
</evidence>
<dbReference type="AlphaFoldDB" id="A0A9E7HEY5"/>
<evidence type="ECO:0000256" key="1">
    <source>
        <dbReference type="ARBA" id="ARBA00022729"/>
    </source>
</evidence>
<dbReference type="Pfam" id="PF00304">
    <property type="entry name" value="Gamma-thionin"/>
    <property type="match status" value="1"/>
</dbReference>
<dbReference type="PANTHER" id="PTHR33147:SF159">
    <property type="entry name" value="PPT, PUTATIVE, EXPRESSED-RELATED"/>
    <property type="match status" value="1"/>
</dbReference>
<dbReference type="InterPro" id="IPR003614">
    <property type="entry name" value="Knottins"/>
</dbReference>
<keyword evidence="1" id="KW-0732">Signal</keyword>
<evidence type="ECO:0000256" key="2">
    <source>
        <dbReference type="ARBA" id="ARBA00023157"/>
    </source>
</evidence>
<dbReference type="Proteomes" id="UP001055439">
    <property type="component" value="Chromosome 8"/>
</dbReference>
<dbReference type="InterPro" id="IPR036574">
    <property type="entry name" value="Scorpion_toxin-like_sf"/>
</dbReference>
<dbReference type="PANTHER" id="PTHR33147">
    <property type="entry name" value="DEFENSIN-LIKE PROTEIN 1"/>
    <property type="match status" value="1"/>
</dbReference>
<feature type="domain" description="Knottins-like" evidence="3">
    <location>
        <begin position="108"/>
        <end position="153"/>
    </location>
</feature>
<proteinExistence type="predicted"/>
<dbReference type="PROSITE" id="PS00940">
    <property type="entry name" value="GAMMA_THIONIN"/>
    <property type="match status" value="1"/>
</dbReference>
<evidence type="ECO:0000259" key="3">
    <source>
        <dbReference type="SMART" id="SM00505"/>
    </source>
</evidence>